<name>C1N9I0_MICPC</name>
<dbReference type="Proteomes" id="UP000001876">
    <property type="component" value="Unassembled WGS sequence"/>
</dbReference>
<organism evidence="2">
    <name type="scientific">Micromonas pusilla (strain CCMP1545)</name>
    <name type="common">Picoplanktonic green alga</name>
    <dbReference type="NCBI Taxonomy" id="564608"/>
    <lineage>
        <taxon>Eukaryota</taxon>
        <taxon>Viridiplantae</taxon>
        <taxon>Chlorophyta</taxon>
        <taxon>Mamiellophyceae</taxon>
        <taxon>Mamiellales</taxon>
        <taxon>Mamiellaceae</taxon>
        <taxon>Micromonas</taxon>
    </lineage>
</organism>
<accession>C1N9I0</accession>
<evidence type="ECO:0000313" key="1">
    <source>
        <dbReference type="EMBL" id="EEH51527.1"/>
    </source>
</evidence>
<dbReference type="AlphaFoldDB" id="C1N9I0"/>
<dbReference type="GeneID" id="9690063"/>
<gene>
    <name evidence="1" type="ORF">MICPUCDRAFT_43557</name>
</gene>
<protein>
    <submittedName>
        <fullName evidence="1">Predicted protein</fullName>
    </submittedName>
</protein>
<proteinExistence type="predicted"/>
<evidence type="ECO:0000313" key="2">
    <source>
        <dbReference type="Proteomes" id="UP000001876"/>
    </source>
</evidence>
<dbReference type="KEGG" id="mpp:MICPUCDRAFT_43557"/>
<reference evidence="1 2" key="1">
    <citation type="journal article" date="2009" name="Science">
        <title>Green evolution and dynamic adaptations revealed by genomes of the marine picoeukaryotes Micromonas.</title>
        <authorList>
            <person name="Worden A.Z."/>
            <person name="Lee J.H."/>
            <person name="Mock T."/>
            <person name="Rouze P."/>
            <person name="Simmons M.P."/>
            <person name="Aerts A.L."/>
            <person name="Allen A.E."/>
            <person name="Cuvelier M.L."/>
            <person name="Derelle E."/>
            <person name="Everett M.V."/>
            <person name="Foulon E."/>
            <person name="Grimwood J."/>
            <person name="Gundlach H."/>
            <person name="Henrissat B."/>
            <person name="Napoli C."/>
            <person name="McDonald S.M."/>
            <person name="Parker M.S."/>
            <person name="Rombauts S."/>
            <person name="Salamov A."/>
            <person name="Von Dassow P."/>
            <person name="Badger J.H."/>
            <person name="Coutinho P.M."/>
            <person name="Demir E."/>
            <person name="Dubchak I."/>
            <person name="Gentemann C."/>
            <person name="Eikrem W."/>
            <person name="Gready J.E."/>
            <person name="John U."/>
            <person name="Lanier W."/>
            <person name="Lindquist E.A."/>
            <person name="Lucas S."/>
            <person name="Mayer K.F."/>
            <person name="Moreau H."/>
            <person name="Not F."/>
            <person name="Otillar R."/>
            <person name="Panaud O."/>
            <person name="Pangilinan J."/>
            <person name="Paulsen I."/>
            <person name="Piegu B."/>
            <person name="Poliakov A."/>
            <person name="Robbens S."/>
            <person name="Schmutz J."/>
            <person name="Toulza E."/>
            <person name="Wyss T."/>
            <person name="Zelensky A."/>
            <person name="Zhou K."/>
            <person name="Armbrust E.V."/>
            <person name="Bhattacharya D."/>
            <person name="Goodenough U.W."/>
            <person name="Van de Peer Y."/>
            <person name="Grigoriev I.V."/>
        </authorList>
    </citation>
    <scope>NUCLEOTIDE SEQUENCE [LARGE SCALE GENOMIC DNA]</scope>
    <source>
        <strain evidence="1 2">CCMP1545</strain>
    </source>
</reference>
<keyword evidence="2" id="KW-1185">Reference proteome</keyword>
<sequence length="112" mass="11701">MSAPFNSVLRFVLTIGIGSINIVKFAVDAATNSLERADSAVMPPGVDYVRSAVAAADGTHSYFATDTSPAVIAKVRHSDLALVDVLVLDGGGEGAFLHWSPYDRVGVVNVDP</sequence>
<dbReference type="RefSeq" id="XP_003064622.1">
    <property type="nucleotide sequence ID" value="XM_003064576.1"/>
</dbReference>
<dbReference type="EMBL" id="GG663751">
    <property type="protein sequence ID" value="EEH51527.1"/>
    <property type="molecule type" value="Genomic_DNA"/>
</dbReference>